<feature type="transmembrane region" description="Helical" evidence="1">
    <location>
        <begin position="247"/>
        <end position="265"/>
    </location>
</feature>
<dbReference type="InterPro" id="IPR043968">
    <property type="entry name" value="SGNH"/>
</dbReference>
<feature type="transmembrane region" description="Helical" evidence="1">
    <location>
        <begin position="165"/>
        <end position="188"/>
    </location>
</feature>
<feature type="domain" description="SGNH" evidence="3">
    <location>
        <begin position="425"/>
        <end position="657"/>
    </location>
</feature>
<dbReference type="GO" id="GO:0016746">
    <property type="term" value="F:acyltransferase activity"/>
    <property type="evidence" value="ECO:0007669"/>
    <property type="project" value="UniProtKB-KW"/>
</dbReference>
<keyword evidence="4" id="KW-0808">Transferase</keyword>
<feature type="transmembrane region" description="Helical" evidence="1">
    <location>
        <begin position="313"/>
        <end position="331"/>
    </location>
</feature>
<feature type="transmembrane region" description="Helical" evidence="1">
    <location>
        <begin position="138"/>
        <end position="153"/>
    </location>
</feature>
<proteinExistence type="predicted"/>
<keyword evidence="5" id="KW-1185">Reference proteome</keyword>
<feature type="transmembrane region" description="Helical" evidence="1">
    <location>
        <begin position="67"/>
        <end position="88"/>
    </location>
</feature>
<dbReference type="PANTHER" id="PTHR23028:SF53">
    <property type="entry name" value="ACYL_TRANSF_3 DOMAIN-CONTAINING PROTEIN"/>
    <property type="match status" value="1"/>
</dbReference>
<evidence type="ECO:0000313" key="5">
    <source>
        <dbReference type="Proteomes" id="UP000832041"/>
    </source>
</evidence>
<dbReference type="PANTHER" id="PTHR23028">
    <property type="entry name" value="ACETYLTRANSFERASE"/>
    <property type="match status" value="1"/>
</dbReference>
<keyword evidence="1" id="KW-0812">Transmembrane</keyword>
<feature type="transmembrane region" description="Helical" evidence="1">
    <location>
        <begin position="352"/>
        <end position="370"/>
    </location>
</feature>
<protein>
    <submittedName>
        <fullName evidence="4">Acyltransferase</fullName>
    </submittedName>
</protein>
<sequence length="664" mass="71673">MQGLRAVAVLLVLVYHLDTDYLPGGYVGVDVFFVISGFLITSLLLREVRSHGRVSVSRFYVRRVRRILPAATLVLVATGIAAVLLLPVTRLEQTALELAASAAYIENFVLAGQTVDYLAAEEAPSPVQHFWSLAVEEQFYLVWPLLFVGWAALRSRMPERRADAVLGGAVAVVIAASLACSVLMTAAVPTAAYFLPFTRMWELAAGGLLAVVLARWDVPDRLRDPLGWAGLAAIAAAAVSYDEHTAFPGYAAALPVLGAAAVIAAGEGRSRRSAGRLLSTRPARFVGDLSYALYLWHWPIIVIMLGTSNTTELSPLSAAVAAALSLFLAWVTKIVLEDPVRVRGLLDTGRSALAFALSGILVVTGAAWGLHSHVQQVRSTEFDPQVHLGPQALDAGVEPDEITAPPYPSVLTAEDDLPDLYGDGCQSTETDTHPSPCVYGAEDARTTVALVGDSHAAHWSPALQEIAEDRGWQLHTFTKSSCAFTSTLLVRPGEEVPYTQCQEWTGNVLEELRALKPDVVFTSSRAQAAPYGIDDEEEAREAVAEGMSQLWRELDEAGIAVVVLRDTPTTRSRIVECVDLHSPDVQACVRKRDTALKGEDPQVIAAEESGVEAPVVDLSDRFCLDDVCPAVIGNVLVYRDSHHITATYSRLLAEDLAERIEDVL</sequence>
<gene>
    <name evidence="4" type="ORF">FOF52_07905</name>
</gene>
<name>A0ABY4L6V5_THEAE</name>
<dbReference type="InterPro" id="IPR050879">
    <property type="entry name" value="Acyltransferase_3"/>
</dbReference>
<feature type="transmembrane region" description="Helical" evidence="1">
    <location>
        <begin position="29"/>
        <end position="46"/>
    </location>
</feature>
<keyword evidence="1" id="KW-1133">Transmembrane helix</keyword>
<dbReference type="Pfam" id="PF19040">
    <property type="entry name" value="SGNH"/>
    <property type="match status" value="1"/>
</dbReference>
<keyword evidence="4" id="KW-0012">Acyltransferase</keyword>
<dbReference type="Pfam" id="PF01757">
    <property type="entry name" value="Acyl_transf_3"/>
    <property type="match status" value="1"/>
</dbReference>
<keyword evidence="1" id="KW-0472">Membrane</keyword>
<evidence type="ECO:0000256" key="1">
    <source>
        <dbReference type="SAM" id="Phobius"/>
    </source>
</evidence>
<evidence type="ECO:0000313" key="4">
    <source>
        <dbReference type="EMBL" id="UPT23401.1"/>
    </source>
</evidence>
<organism evidence="4 5">
    <name type="scientific">Thermobifida alba</name>
    <name type="common">Thermomonospora alba</name>
    <dbReference type="NCBI Taxonomy" id="53522"/>
    <lineage>
        <taxon>Bacteria</taxon>
        <taxon>Bacillati</taxon>
        <taxon>Actinomycetota</taxon>
        <taxon>Actinomycetes</taxon>
        <taxon>Streptosporangiales</taxon>
        <taxon>Nocardiopsidaceae</taxon>
        <taxon>Thermobifida</taxon>
    </lineage>
</organism>
<dbReference type="EMBL" id="CP051627">
    <property type="protein sequence ID" value="UPT23401.1"/>
    <property type="molecule type" value="Genomic_DNA"/>
</dbReference>
<evidence type="ECO:0000259" key="2">
    <source>
        <dbReference type="Pfam" id="PF01757"/>
    </source>
</evidence>
<accession>A0ABY4L6V5</accession>
<evidence type="ECO:0000259" key="3">
    <source>
        <dbReference type="Pfam" id="PF19040"/>
    </source>
</evidence>
<reference evidence="4 5" key="1">
    <citation type="submission" date="2020-04" db="EMBL/GenBank/DDBJ databases">
        <title>Thermobifida alba genome sequencing and assembly.</title>
        <authorList>
            <person name="Luzics S."/>
            <person name="Horvath B."/>
            <person name="Nagy I."/>
            <person name="Toth A."/>
            <person name="Nagy I."/>
            <person name="Kukolya J."/>
        </authorList>
    </citation>
    <scope>NUCLEOTIDE SEQUENCE [LARGE SCALE GENOMIC DNA]</scope>
    <source>
        <strain evidence="4 5">DSM 43795</strain>
    </source>
</reference>
<feature type="domain" description="Acyltransferase 3" evidence="2">
    <location>
        <begin position="3"/>
        <end position="332"/>
    </location>
</feature>
<dbReference type="Proteomes" id="UP000832041">
    <property type="component" value="Chromosome"/>
</dbReference>
<dbReference type="InterPro" id="IPR002656">
    <property type="entry name" value="Acyl_transf_3_dom"/>
</dbReference>
<feature type="transmembrane region" description="Helical" evidence="1">
    <location>
        <begin position="285"/>
        <end position="307"/>
    </location>
</feature>